<dbReference type="PRINTS" id="PR00455">
    <property type="entry name" value="HTHTETR"/>
</dbReference>
<dbReference type="PANTHER" id="PTHR30055:SF209">
    <property type="entry name" value="POSSIBLE TRANSCRIPTIONAL REGULATORY PROTEIN (PROBABLY TETR-FAMILY)"/>
    <property type="match status" value="1"/>
</dbReference>
<dbReference type="SUPFAM" id="SSF46689">
    <property type="entry name" value="Homeodomain-like"/>
    <property type="match status" value="1"/>
</dbReference>
<comment type="caution">
    <text evidence="5">The sequence shown here is derived from an EMBL/GenBank/DDBJ whole genome shotgun (WGS) entry which is preliminary data.</text>
</comment>
<accession>A0ABT6C5Z5</accession>
<dbReference type="InterPro" id="IPR001647">
    <property type="entry name" value="HTH_TetR"/>
</dbReference>
<dbReference type="EMBL" id="JAROAV010000028">
    <property type="protein sequence ID" value="MDF8264364.1"/>
    <property type="molecule type" value="Genomic_DNA"/>
</dbReference>
<feature type="DNA-binding region" description="H-T-H motif" evidence="2">
    <location>
        <begin position="46"/>
        <end position="65"/>
    </location>
</feature>
<proteinExistence type="predicted"/>
<gene>
    <name evidence="5" type="ORF">P4R38_08930</name>
</gene>
<dbReference type="PANTHER" id="PTHR30055">
    <property type="entry name" value="HTH-TYPE TRANSCRIPTIONAL REGULATOR RUTR"/>
    <property type="match status" value="1"/>
</dbReference>
<feature type="compositionally biased region" description="Low complexity" evidence="3">
    <location>
        <begin position="1"/>
        <end position="11"/>
    </location>
</feature>
<evidence type="ECO:0000313" key="5">
    <source>
        <dbReference type="EMBL" id="MDF8264364.1"/>
    </source>
</evidence>
<feature type="domain" description="HTH tetR-type" evidence="4">
    <location>
        <begin position="23"/>
        <end position="83"/>
    </location>
</feature>
<reference evidence="5 6" key="1">
    <citation type="submission" date="2023-03" db="EMBL/GenBank/DDBJ databases">
        <title>YIM 133296 draft genome.</title>
        <authorList>
            <person name="Xiong L."/>
        </authorList>
    </citation>
    <scope>NUCLEOTIDE SEQUENCE [LARGE SCALE GENOMIC DNA]</scope>
    <source>
        <strain evidence="5 6">YIM 133296</strain>
    </source>
</reference>
<evidence type="ECO:0000256" key="2">
    <source>
        <dbReference type="PROSITE-ProRule" id="PRU00335"/>
    </source>
</evidence>
<feature type="region of interest" description="Disordered" evidence="3">
    <location>
        <begin position="1"/>
        <end position="24"/>
    </location>
</feature>
<evidence type="ECO:0000313" key="6">
    <source>
        <dbReference type="Proteomes" id="UP001528912"/>
    </source>
</evidence>
<dbReference type="Proteomes" id="UP001528912">
    <property type="component" value="Unassembled WGS sequence"/>
</dbReference>
<keyword evidence="6" id="KW-1185">Reference proteome</keyword>
<dbReference type="InterPro" id="IPR009057">
    <property type="entry name" value="Homeodomain-like_sf"/>
</dbReference>
<name>A0ABT6C5Z5_9MICO</name>
<dbReference type="Gene3D" id="1.10.357.10">
    <property type="entry name" value="Tetracycline Repressor, domain 2"/>
    <property type="match status" value="1"/>
</dbReference>
<keyword evidence="1 2" id="KW-0238">DNA-binding</keyword>
<dbReference type="InterPro" id="IPR050109">
    <property type="entry name" value="HTH-type_TetR-like_transc_reg"/>
</dbReference>
<protein>
    <submittedName>
        <fullName evidence="5">Helix-turn-helix domain containing protein</fullName>
    </submittedName>
</protein>
<sequence length="202" mass="21332">MSRTGAGTSLLGPPPGSGRRDAQRNTARVLDAAALLITRCGPDALTMDAVAAQAGVGKGTVFRRFGNRAGLMAALMDHTERELQERFMSGPPPLGPGAPPLERLLAFGEARLHLVAAQGPIMRAIGDLDSRFEVPAHGLALTHVRLLLQALETGGDVELLASALMAPLDPALVSLQVQHGVSMDRITAAWQDLVRRVVGSRR</sequence>
<evidence type="ECO:0000256" key="1">
    <source>
        <dbReference type="ARBA" id="ARBA00023125"/>
    </source>
</evidence>
<dbReference type="RefSeq" id="WP_277191889.1">
    <property type="nucleotide sequence ID" value="NZ_JAROAV010000028.1"/>
</dbReference>
<evidence type="ECO:0000259" key="4">
    <source>
        <dbReference type="PROSITE" id="PS50977"/>
    </source>
</evidence>
<evidence type="ECO:0000256" key="3">
    <source>
        <dbReference type="SAM" id="MobiDB-lite"/>
    </source>
</evidence>
<dbReference type="Pfam" id="PF00440">
    <property type="entry name" value="TetR_N"/>
    <property type="match status" value="1"/>
</dbReference>
<organism evidence="5 6">
    <name type="scientific">Luteipulveratus flavus</name>
    <dbReference type="NCBI Taxonomy" id="3031728"/>
    <lineage>
        <taxon>Bacteria</taxon>
        <taxon>Bacillati</taxon>
        <taxon>Actinomycetota</taxon>
        <taxon>Actinomycetes</taxon>
        <taxon>Micrococcales</taxon>
        <taxon>Dermacoccaceae</taxon>
        <taxon>Luteipulveratus</taxon>
    </lineage>
</organism>
<dbReference type="PROSITE" id="PS50977">
    <property type="entry name" value="HTH_TETR_2"/>
    <property type="match status" value="1"/>
</dbReference>